<comment type="caution">
    <text evidence="1">The sequence shown here is derived from an EMBL/GenBank/DDBJ whole genome shotgun (WGS) entry which is preliminary data.</text>
</comment>
<dbReference type="EMBL" id="JABBWD010000014">
    <property type="protein sequence ID" value="KAG1778870.1"/>
    <property type="molecule type" value="Genomic_DNA"/>
</dbReference>
<reference evidence="1" key="1">
    <citation type="journal article" date="2020" name="New Phytol.">
        <title>Comparative genomics reveals dynamic genome evolution in host specialist ectomycorrhizal fungi.</title>
        <authorList>
            <person name="Lofgren L.A."/>
            <person name="Nguyen N.H."/>
            <person name="Vilgalys R."/>
            <person name="Ruytinx J."/>
            <person name="Liao H.L."/>
            <person name="Branco S."/>
            <person name="Kuo A."/>
            <person name="LaButti K."/>
            <person name="Lipzen A."/>
            <person name="Andreopoulos W."/>
            <person name="Pangilinan J."/>
            <person name="Riley R."/>
            <person name="Hundley H."/>
            <person name="Na H."/>
            <person name="Barry K."/>
            <person name="Grigoriev I.V."/>
            <person name="Stajich J.E."/>
            <person name="Kennedy P.G."/>
        </authorList>
    </citation>
    <scope>NUCLEOTIDE SEQUENCE</scope>
    <source>
        <strain evidence="1">DOB743</strain>
    </source>
</reference>
<dbReference type="OrthoDB" id="2576233at2759"/>
<accession>A0A9P6ZY13</accession>
<gene>
    <name evidence="1" type="ORF">EV702DRAFT_1092734</name>
</gene>
<dbReference type="AlphaFoldDB" id="A0A9P6ZY13"/>
<evidence type="ECO:0000313" key="2">
    <source>
        <dbReference type="Proteomes" id="UP000714275"/>
    </source>
</evidence>
<proteinExistence type="predicted"/>
<organism evidence="1 2">
    <name type="scientific">Suillus placidus</name>
    <dbReference type="NCBI Taxonomy" id="48579"/>
    <lineage>
        <taxon>Eukaryota</taxon>
        <taxon>Fungi</taxon>
        <taxon>Dikarya</taxon>
        <taxon>Basidiomycota</taxon>
        <taxon>Agaricomycotina</taxon>
        <taxon>Agaricomycetes</taxon>
        <taxon>Agaricomycetidae</taxon>
        <taxon>Boletales</taxon>
        <taxon>Suillineae</taxon>
        <taxon>Suillaceae</taxon>
        <taxon>Suillus</taxon>
    </lineage>
</organism>
<keyword evidence="2" id="KW-1185">Reference proteome</keyword>
<dbReference type="Proteomes" id="UP000714275">
    <property type="component" value="Unassembled WGS sequence"/>
</dbReference>
<protein>
    <submittedName>
        <fullName evidence="1">Uncharacterized protein</fullName>
    </submittedName>
</protein>
<evidence type="ECO:0000313" key="1">
    <source>
        <dbReference type="EMBL" id="KAG1778870.1"/>
    </source>
</evidence>
<sequence>MTKWLERKEKIARHAQFIKWRLDGDHTPHHPRPPDLDLCFDRTQQLTKHPSVKAVPNQKLITDYGTTYFRQALARYIAQQQNPNEAITRQRLENLAAGIHLPFHAVPVYHKIKWLSTDARGHGDPLVTVDSIHARPHRNALRENDVVPARFDTALINDGTGSFVGVKGMAWRLVSSWIGNNVIAGFRVGQIHLIFSIPASATQFLFPPTNQPPKHLAYVELFTPFPATTDSRHGMYKISQLIKSGESRKYHSGFKYYPQHPSHAKVWSCCTTTLDKRQCSRRMRHLH</sequence>
<name>A0A9P6ZY13_9AGAM</name>